<protein>
    <submittedName>
        <fullName evidence="4">Uncharacterized protein</fullName>
    </submittedName>
</protein>
<feature type="signal peptide" evidence="3">
    <location>
        <begin position="1"/>
        <end position="23"/>
    </location>
</feature>
<reference evidence="4" key="2">
    <citation type="submission" date="2022-06" db="UniProtKB">
        <authorList>
            <consortium name="EnsemblMetazoa"/>
        </authorList>
    </citation>
    <scope>IDENTIFICATION</scope>
    <source>
        <strain evidence="4">PS312</strain>
    </source>
</reference>
<keyword evidence="2" id="KW-0812">Transmembrane</keyword>
<reference evidence="5" key="1">
    <citation type="journal article" date="2008" name="Nat. Genet.">
        <title>The Pristionchus pacificus genome provides a unique perspective on nematode lifestyle and parasitism.</title>
        <authorList>
            <person name="Dieterich C."/>
            <person name="Clifton S.W."/>
            <person name="Schuster L.N."/>
            <person name="Chinwalla A."/>
            <person name="Delehaunty K."/>
            <person name="Dinkelacker I."/>
            <person name="Fulton L."/>
            <person name="Fulton R."/>
            <person name="Godfrey J."/>
            <person name="Minx P."/>
            <person name="Mitreva M."/>
            <person name="Roeseler W."/>
            <person name="Tian H."/>
            <person name="Witte H."/>
            <person name="Yang S.P."/>
            <person name="Wilson R.K."/>
            <person name="Sommer R.J."/>
        </authorList>
    </citation>
    <scope>NUCLEOTIDE SEQUENCE [LARGE SCALE GENOMIC DNA]</scope>
    <source>
        <strain evidence="5">PS312</strain>
    </source>
</reference>
<feature type="chain" id="PRO_5043501086" evidence="3">
    <location>
        <begin position="24"/>
        <end position="128"/>
    </location>
</feature>
<feature type="compositionally biased region" description="Basic and acidic residues" evidence="1">
    <location>
        <begin position="105"/>
        <end position="114"/>
    </location>
</feature>
<accession>A0A2A6CEJ7</accession>
<keyword evidence="3" id="KW-0732">Signal</keyword>
<evidence type="ECO:0000256" key="2">
    <source>
        <dbReference type="SAM" id="Phobius"/>
    </source>
</evidence>
<sequence>MAVTDHMLLFYTFAFVFAEAANATSTGNDAATIFDYILTFFFGCVEVIPGLCVYPLGTTLFLIAIVVGSFYFLRRWCGELCNRIAERRARARQNGYAVVNESDQDEARETHEDIPLLNQDYSGHVTPS</sequence>
<evidence type="ECO:0000256" key="3">
    <source>
        <dbReference type="SAM" id="SignalP"/>
    </source>
</evidence>
<dbReference type="Proteomes" id="UP000005239">
    <property type="component" value="Unassembled WGS sequence"/>
</dbReference>
<feature type="transmembrane region" description="Helical" evidence="2">
    <location>
        <begin position="47"/>
        <end position="73"/>
    </location>
</feature>
<accession>A0A8R1Y784</accession>
<feature type="region of interest" description="Disordered" evidence="1">
    <location>
        <begin position="100"/>
        <end position="128"/>
    </location>
</feature>
<evidence type="ECO:0000256" key="1">
    <source>
        <dbReference type="SAM" id="MobiDB-lite"/>
    </source>
</evidence>
<keyword evidence="2" id="KW-1133">Transmembrane helix</keyword>
<proteinExistence type="predicted"/>
<dbReference type="AlphaFoldDB" id="A0A2A6CEJ7"/>
<keyword evidence="5" id="KW-1185">Reference proteome</keyword>
<evidence type="ECO:0000313" key="5">
    <source>
        <dbReference type="Proteomes" id="UP000005239"/>
    </source>
</evidence>
<feature type="compositionally biased region" description="Polar residues" evidence="1">
    <location>
        <begin position="119"/>
        <end position="128"/>
    </location>
</feature>
<keyword evidence="2" id="KW-0472">Membrane</keyword>
<gene>
    <name evidence="4" type="primary">WBGene00094418</name>
</gene>
<dbReference type="EnsemblMetazoa" id="PPA04864.1">
    <property type="protein sequence ID" value="PPA04864.1"/>
    <property type="gene ID" value="WBGene00094418"/>
</dbReference>
<organism evidence="4 5">
    <name type="scientific">Pristionchus pacificus</name>
    <name type="common">Parasitic nematode worm</name>
    <dbReference type="NCBI Taxonomy" id="54126"/>
    <lineage>
        <taxon>Eukaryota</taxon>
        <taxon>Metazoa</taxon>
        <taxon>Ecdysozoa</taxon>
        <taxon>Nematoda</taxon>
        <taxon>Chromadorea</taxon>
        <taxon>Rhabditida</taxon>
        <taxon>Rhabditina</taxon>
        <taxon>Diplogasteromorpha</taxon>
        <taxon>Diplogasteroidea</taxon>
        <taxon>Neodiplogasteridae</taxon>
        <taxon>Pristionchus</taxon>
    </lineage>
</organism>
<name>A0A2A6CEJ7_PRIPA</name>
<evidence type="ECO:0000313" key="4">
    <source>
        <dbReference type="EnsemblMetazoa" id="PPA04864.1"/>
    </source>
</evidence>